<proteinExistence type="predicted"/>
<evidence type="ECO:0000256" key="2">
    <source>
        <dbReference type="ARBA" id="ARBA00022722"/>
    </source>
</evidence>
<dbReference type="OrthoDB" id="4829434at2"/>
<name>A0A554S703_9ACTN</name>
<comment type="caution">
    <text evidence="4">The sequence shown here is derived from an EMBL/GenBank/DDBJ whole genome shotgun (WGS) entry which is preliminary data.</text>
</comment>
<accession>A0A554S703</accession>
<keyword evidence="1" id="KW-1277">Toxin-antitoxin system</keyword>
<dbReference type="Pfam" id="PF01934">
    <property type="entry name" value="HepT-like"/>
    <property type="match status" value="1"/>
</dbReference>
<evidence type="ECO:0000313" key="5">
    <source>
        <dbReference type="Proteomes" id="UP000316988"/>
    </source>
</evidence>
<dbReference type="AlphaFoldDB" id="A0A554S703"/>
<keyword evidence="5" id="KW-1185">Reference proteome</keyword>
<evidence type="ECO:0000256" key="1">
    <source>
        <dbReference type="ARBA" id="ARBA00022649"/>
    </source>
</evidence>
<evidence type="ECO:0000313" key="4">
    <source>
        <dbReference type="EMBL" id="TSD62075.1"/>
    </source>
</evidence>
<dbReference type="GO" id="GO:0016787">
    <property type="term" value="F:hydrolase activity"/>
    <property type="evidence" value="ECO:0007669"/>
    <property type="project" value="UniProtKB-KW"/>
</dbReference>
<keyword evidence="3" id="KW-0378">Hydrolase</keyword>
<protein>
    <submittedName>
        <fullName evidence="4">DUF86 domain-containing protein</fullName>
    </submittedName>
</protein>
<dbReference type="EMBL" id="VLNT01000011">
    <property type="protein sequence ID" value="TSD62075.1"/>
    <property type="molecule type" value="Genomic_DNA"/>
</dbReference>
<sequence>MSVSERERVEDVLEHLEILRRHLSHEGVPGETVFDAVNRRLSAAIEALQAGGTALPERLFGDEWPLMWATRNRIAHGYRHIDRATIELTVERDLPVLEAALRDEHARLVRGVSDDS</sequence>
<organism evidence="4 5">
    <name type="scientific">Aeromicrobium piscarium</name>
    <dbReference type="NCBI Taxonomy" id="2590901"/>
    <lineage>
        <taxon>Bacteria</taxon>
        <taxon>Bacillati</taxon>
        <taxon>Actinomycetota</taxon>
        <taxon>Actinomycetes</taxon>
        <taxon>Propionibacteriales</taxon>
        <taxon>Nocardioidaceae</taxon>
        <taxon>Aeromicrobium</taxon>
    </lineage>
</organism>
<gene>
    <name evidence="4" type="ORF">FNM00_13235</name>
</gene>
<evidence type="ECO:0000256" key="3">
    <source>
        <dbReference type="ARBA" id="ARBA00022801"/>
    </source>
</evidence>
<dbReference type="RefSeq" id="WP_143914019.1">
    <property type="nucleotide sequence ID" value="NZ_VLNT01000011.1"/>
</dbReference>
<keyword evidence="2" id="KW-0540">Nuclease</keyword>
<dbReference type="Proteomes" id="UP000316988">
    <property type="component" value="Unassembled WGS sequence"/>
</dbReference>
<dbReference type="InterPro" id="IPR008201">
    <property type="entry name" value="HepT-like"/>
</dbReference>
<reference evidence="4 5" key="1">
    <citation type="submission" date="2019-07" db="EMBL/GenBank/DDBJ databases">
        <authorList>
            <person name="Zhao L.H."/>
        </authorList>
    </citation>
    <scope>NUCLEOTIDE SEQUENCE [LARGE SCALE GENOMIC DNA]</scope>
    <source>
        <strain evidence="4 5">Co35</strain>
    </source>
</reference>
<dbReference type="GO" id="GO:0004540">
    <property type="term" value="F:RNA nuclease activity"/>
    <property type="evidence" value="ECO:0007669"/>
    <property type="project" value="InterPro"/>
</dbReference>
<dbReference type="GO" id="GO:0110001">
    <property type="term" value="C:toxin-antitoxin complex"/>
    <property type="evidence" value="ECO:0007669"/>
    <property type="project" value="InterPro"/>
</dbReference>